<dbReference type="InterPro" id="IPR023299">
    <property type="entry name" value="ATPase_P-typ_cyto_dom_N"/>
</dbReference>
<reference evidence="1 2" key="1">
    <citation type="submission" date="2019-07" db="EMBL/GenBank/DDBJ databases">
        <title>Annotation for the trematode Paragonimus westermani.</title>
        <authorList>
            <person name="Choi Y.-J."/>
        </authorList>
    </citation>
    <scope>NUCLEOTIDE SEQUENCE [LARGE SCALE GENOMIC DNA]</scope>
    <source>
        <strain evidence="1">180907_Pwestermani</strain>
    </source>
</reference>
<dbReference type="Gene3D" id="3.40.1110.10">
    <property type="entry name" value="Calcium-transporting ATPase, cytoplasmic domain N"/>
    <property type="match status" value="1"/>
</dbReference>
<dbReference type="GO" id="GO:0000166">
    <property type="term" value="F:nucleotide binding"/>
    <property type="evidence" value="ECO:0007669"/>
    <property type="project" value="InterPro"/>
</dbReference>
<dbReference type="OrthoDB" id="9944211at2759"/>
<evidence type="ECO:0000313" key="2">
    <source>
        <dbReference type="Proteomes" id="UP000699462"/>
    </source>
</evidence>
<accession>A0A8T0E0A6</accession>
<dbReference type="Proteomes" id="UP000699462">
    <property type="component" value="Unassembled WGS sequence"/>
</dbReference>
<keyword evidence="2" id="KW-1185">Reference proteome</keyword>
<dbReference type="AlphaFoldDB" id="A0A8T0E0A6"/>
<comment type="caution">
    <text evidence="1">The sequence shown here is derived from an EMBL/GenBank/DDBJ whole genome shotgun (WGS) entry which is preliminary data.</text>
</comment>
<organism evidence="1 2">
    <name type="scientific">Paragonimus westermani</name>
    <dbReference type="NCBI Taxonomy" id="34504"/>
    <lineage>
        <taxon>Eukaryota</taxon>
        <taxon>Metazoa</taxon>
        <taxon>Spiralia</taxon>
        <taxon>Lophotrochozoa</taxon>
        <taxon>Platyhelminthes</taxon>
        <taxon>Trematoda</taxon>
        <taxon>Digenea</taxon>
        <taxon>Plagiorchiida</taxon>
        <taxon>Troglotremata</taxon>
        <taxon>Troglotrematidae</taxon>
        <taxon>Paragonimus</taxon>
    </lineage>
</organism>
<dbReference type="EMBL" id="JTDF01000135">
    <property type="protein sequence ID" value="KAF8572201.1"/>
    <property type="molecule type" value="Genomic_DNA"/>
</dbReference>
<name>A0A8T0E0A6_9TREM</name>
<protein>
    <submittedName>
        <fullName evidence="1">Uncharacterized protein</fullName>
    </submittedName>
</protein>
<gene>
    <name evidence="1" type="ORF">P879_01417</name>
</gene>
<sequence length="126" mass="14222">MTVYAPEGSILLKGVKFDCVTNPCLVELAHTCPLCNDSGPEYNKTKAHFEKVGEATETALICPMEKIKVTSVRKAGLSNRHLATACNRDLQRMHHKTFTLEFSRVPVYVNLCDTKTTRHWRTWEAA</sequence>
<proteinExistence type="predicted"/>
<dbReference type="Pfam" id="PF13246">
    <property type="entry name" value="Cation_ATPase"/>
    <property type="match status" value="1"/>
</dbReference>
<dbReference type="SUPFAM" id="SSF81660">
    <property type="entry name" value="Metal cation-transporting ATPase, ATP-binding domain N"/>
    <property type="match status" value="1"/>
</dbReference>
<evidence type="ECO:0000313" key="1">
    <source>
        <dbReference type="EMBL" id="KAF8572201.1"/>
    </source>
</evidence>